<feature type="region of interest" description="Disordered" evidence="1">
    <location>
        <begin position="120"/>
        <end position="146"/>
    </location>
</feature>
<reference evidence="2" key="1">
    <citation type="submission" date="2024-03" db="EMBL/GenBank/DDBJ databases">
        <title>Deinococcus weizhi sp. nov., isolated from human skin.</title>
        <authorList>
            <person name="Wei Z."/>
            <person name="Tian F."/>
            <person name="Yang C."/>
            <person name="Xin L.T."/>
            <person name="Wen Z.J."/>
            <person name="Lan K.C."/>
            <person name="Yu L."/>
            <person name="Zhe W."/>
            <person name="Dan F.D."/>
            <person name="Jun W."/>
            <person name="Rui Z."/>
            <person name="Yong X.J."/>
            <person name="Ting Y."/>
            <person name="Wei X."/>
            <person name="Xu Z.G."/>
            <person name="Xin Z."/>
            <person name="Dong F.G."/>
            <person name="Ni X.M."/>
            <person name="Zheng M.G."/>
            <person name="Chun Y."/>
            <person name="Qian W.X."/>
        </authorList>
    </citation>
    <scope>NUCLEOTIDE SEQUENCE</scope>
    <source>
        <strain evidence="2">VB142</strain>
    </source>
</reference>
<sequence length="146" mass="16830">MAYKKLSEVVMELEQPQQSDKFVKMFRDAVRDGEIDALDLKERFTMPKQYQRRGQEGSYTRDTRDMIFLETDKSSKWIEQASAALSQVMPRGGRGKVKVKPSIEALEAGELDFKELVEQTRRSMQAKHARGQQLGNSRKTTKSKKN</sequence>
<gene>
    <name evidence="2" type="ORF">WDJ50_16420</name>
</gene>
<dbReference type="AlphaFoldDB" id="A0AAU6Q5U2"/>
<dbReference type="EMBL" id="CP149783">
    <property type="protein sequence ID" value="WYF46006.1"/>
    <property type="molecule type" value="Genomic_DNA"/>
</dbReference>
<evidence type="ECO:0000313" key="2">
    <source>
        <dbReference type="EMBL" id="WYF46006.1"/>
    </source>
</evidence>
<name>A0AAU6Q5U2_9DEIO</name>
<dbReference type="RefSeq" id="WP_339097394.1">
    <property type="nucleotide sequence ID" value="NZ_CP149783.1"/>
</dbReference>
<evidence type="ECO:0000256" key="1">
    <source>
        <dbReference type="SAM" id="MobiDB-lite"/>
    </source>
</evidence>
<organism evidence="2">
    <name type="scientific">Deinococcus sp. VB142</name>
    <dbReference type="NCBI Taxonomy" id="3112952"/>
    <lineage>
        <taxon>Bacteria</taxon>
        <taxon>Thermotogati</taxon>
        <taxon>Deinococcota</taxon>
        <taxon>Deinococci</taxon>
        <taxon>Deinococcales</taxon>
        <taxon>Deinococcaceae</taxon>
        <taxon>Deinococcus</taxon>
    </lineage>
</organism>
<protein>
    <submittedName>
        <fullName evidence="2">Uncharacterized protein</fullName>
    </submittedName>
</protein>
<accession>A0AAU6Q5U2</accession>
<proteinExistence type="predicted"/>